<dbReference type="Proteomes" id="UP000284706">
    <property type="component" value="Unassembled WGS sequence"/>
</dbReference>
<dbReference type="InParanoid" id="A0A409WVF4"/>
<proteinExistence type="predicted"/>
<feature type="non-terminal residue" evidence="2">
    <location>
        <position position="1"/>
    </location>
</feature>
<feature type="compositionally biased region" description="Basic and acidic residues" evidence="1">
    <location>
        <begin position="157"/>
        <end position="168"/>
    </location>
</feature>
<dbReference type="EMBL" id="NHYE01004743">
    <property type="protein sequence ID" value="PPQ82482.1"/>
    <property type="molecule type" value="Genomic_DNA"/>
</dbReference>
<name>A0A409WVF4_9AGAR</name>
<evidence type="ECO:0000313" key="3">
    <source>
        <dbReference type="Proteomes" id="UP000284706"/>
    </source>
</evidence>
<accession>A0A409WVF4</accession>
<evidence type="ECO:0000256" key="1">
    <source>
        <dbReference type="SAM" id="MobiDB-lite"/>
    </source>
</evidence>
<feature type="region of interest" description="Disordered" evidence="1">
    <location>
        <begin position="149"/>
        <end position="168"/>
    </location>
</feature>
<sequence>NSGGFLGSAPSIPGPLHTSSIEESSYVQFRQSEPRPDAGFSVNPGPDEAFNLAVPRSPNETSAMQDFTPQYPRTFQPQGAHVGVSEDTLSHSLYPKTQAGEGQFDTRQLTTYHLALSGTLTESQFWSCDTDTLSSLACSAPELPIKSSVTALNPGGREVRKGRSMGHQEDLRSSKRLANANKRLQKRAKAGWMGPTMKRTFTLAKSLFVNKCAEEALYWPCQSSIDFQKFMEHAEEAASLASTRTQLIPALRLEESIRKAELQTRRSLLAQRAKSGFRNAYCNDDPKPIMDWLGYDEDSAKEYNTALRFLSRKGLDSLLDQPNIGSKPPGIILDVMTFTDGGRPRRWDSPFCRYVVMDFLSGKQGVAKDNPEKFRPPHLLDHMAIGYAAVLCAFRSDDFTEERYSLEAKKFKMALMADLEDPHRRQDLLRVMEEWWIWGLERYPLPNKKSGLAMSSGSYAKAPSDTERALRISDLQMQHLLARDCRNTAIMHLPYDHTSVPPLTLSEQGLLPLENAPSGSQAFSSHGSFGQYSVSPNTIMPGSSWPAGFRSAPTVESVTASAYSSESDCVPSQILAHASEWDRLEDEDHRAQVQGHLRMLRDYENIRRGRLATGHFFTHHHVLPSAASVEEEGKDS</sequence>
<organism evidence="2 3">
    <name type="scientific">Gymnopilus dilepis</name>
    <dbReference type="NCBI Taxonomy" id="231916"/>
    <lineage>
        <taxon>Eukaryota</taxon>
        <taxon>Fungi</taxon>
        <taxon>Dikarya</taxon>
        <taxon>Basidiomycota</taxon>
        <taxon>Agaricomycotina</taxon>
        <taxon>Agaricomycetes</taxon>
        <taxon>Agaricomycetidae</taxon>
        <taxon>Agaricales</taxon>
        <taxon>Agaricineae</taxon>
        <taxon>Hymenogastraceae</taxon>
        <taxon>Gymnopilus</taxon>
    </lineage>
</organism>
<reference evidence="2 3" key="1">
    <citation type="journal article" date="2018" name="Evol. Lett.">
        <title>Horizontal gene cluster transfer increased hallucinogenic mushroom diversity.</title>
        <authorList>
            <person name="Reynolds H.T."/>
            <person name="Vijayakumar V."/>
            <person name="Gluck-Thaler E."/>
            <person name="Korotkin H.B."/>
            <person name="Matheny P.B."/>
            <person name="Slot J.C."/>
        </authorList>
    </citation>
    <scope>NUCLEOTIDE SEQUENCE [LARGE SCALE GENOMIC DNA]</scope>
    <source>
        <strain evidence="2 3">SRW20</strain>
    </source>
</reference>
<feature type="compositionally biased region" description="Polar residues" evidence="1">
    <location>
        <begin position="17"/>
        <end position="31"/>
    </location>
</feature>
<keyword evidence="3" id="KW-1185">Reference proteome</keyword>
<gene>
    <name evidence="2" type="ORF">CVT26_012861</name>
</gene>
<dbReference type="AlphaFoldDB" id="A0A409WVF4"/>
<protein>
    <submittedName>
        <fullName evidence="2">Uncharacterized protein</fullName>
    </submittedName>
</protein>
<evidence type="ECO:0000313" key="2">
    <source>
        <dbReference type="EMBL" id="PPQ82482.1"/>
    </source>
</evidence>
<comment type="caution">
    <text evidence="2">The sequence shown here is derived from an EMBL/GenBank/DDBJ whole genome shotgun (WGS) entry which is preliminary data.</text>
</comment>
<feature type="region of interest" description="Disordered" evidence="1">
    <location>
        <begin position="59"/>
        <end position="78"/>
    </location>
</feature>
<feature type="compositionally biased region" description="Polar residues" evidence="1">
    <location>
        <begin position="59"/>
        <end position="77"/>
    </location>
</feature>
<feature type="region of interest" description="Disordered" evidence="1">
    <location>
        <begin position="1"/>
        <end position="48"/>
    </location>
</feature>